<dbReference type="Pfam" id="PF04189">
    <property type="entry name" value="Gcd10p"/>
    <property type="match status" value="1"/>
</dbReference>
<feature type="compositionally biased region" description="Polar residues" evidence="7">
    <location>
        <begin position="441"/>
        <end position="456"/>
    </location>
</feature>
<evidence type="ECO:0000256" key="6">
    <source>
        <dbReference type="ARBA" id="ARBA00032319"/>
    </source>
</evidence>
<keyword evidence="4" id="KW-0819">tRNA processing</keyword>
<dbReference type="InterPro" id="IPR029063">
    <property type="entry name" value="SAM-dependent_MTases_sf"/>
</dbReference>
<comment type="subcellular location">
    <subcellularLocation>
        <location evidence="1">Nucleus</location>
    </subcellularLocation>
</comment>
<reference evidence="8 9" key="1">
    <citation type="journal article" date="2018" name="Evol. Lett.">
        <title>Horizontal gene cluster transfer increased hallucinogenic mushroom diversity.</title>
        <authorList>
            <person name="Reynolds H.T."/>
            <person name="Vijayakumar V."/>
            <person name="Gluck-Thaler E."/>
            <person name="Korotkin H.B."/>
            <person name="Matheny P.B."/>
            <person name="Slot J.C."/>
        </authorList>
    </citation>
    <scope>NUCLEOTIDE SEQUENCE [LARGE SCALE GENOMIC DNA]</scope>
    <source>
        <strain evidence="8 9">2629</strain>
    </source>
</reference>
<keyword evidence="5" id="KW-0539">Nucleus</keyword>
<accession>A0A409YG11</accession>
<comment type="caution">
    <text evidence="8">The sequence shown here is derived from an EMBL/GenBank/DDBJ whole genome shotgun (WGS) entry which is preliminary data.</text>
</comment>
<evidence type="ECO:0000256" key="1">
    <source>
        <dbReference type="ARBA" id="ARBA00004123"/>
    </source>
</evidence>
<dbReference type="Gene3D" id="3.40.50.150">
    <property type="entry name" value="Vaccinia Virus protein VP39"/>
    <property type="match status" value="1"/>
</dbReference>
<organism evidence="8 9">
    <name type="scientific">Panaeolus cyanescens</name>
    <dbReference type="NCBI Taxonomy" id="181874"/>
    <lineage>
        <taxon>Eukaryota</taxon>
        <taxon>Fungi</taxon>
        <taxon>Dikarya</taxon>
        <taxon>Basidiomycota</taxon>
        <taxon>Agaricomycotina</taxon>
        <taxon>Agaricomycetes</taxon>
        <taxon>Agaricomycetidae</taxon>
        <taxon>Agaricales</taxon>
        <taxon>Agaricineae</taxon>
        <taxon>Galeropsidaceae</taxon>
        <taxon>Panaeolus</taxon>
    </lineage>
</organism>
<evidence type="ECO:0000256" key="2">
    <source>
        <dbReference type="ARBA" id="ARBA00008320"/>
    </source>
</evidence>
<name>A0A409YG11_9AGAR</name>
<dbReference type="PANTHER" id="PTHR12945:SF0">
    <property type="entry name" value="TRNA (ADENINE(58)-N(1))-METHYLTRANSFERASE NON-CATALYTIC SUBUNIT TRM6"/>
    <property type="match status" value="1"/>
</dbReference>
<dbReference type="GO" id="GO:0005634">
    <property type="term" value="C:nucleus"/>
    <property type="evidence" value="ECO:0007669"/>
    <property type="project" value="UniProtKB-SubCell"/>
</dbReference>
<evidence type="ECO:0000313" key="8">
    <source>
        <dbReference type="EMBL" id="PPR01928.1"/>
    </source>
</evidence>
<dbReference type="STRING" id="181874.A0A409YG11"/>
<evidence type="ECO:0000313" key="9">
    <source>
        <dbReference type="Proteomes" id="UP000284842"/>
    </source>
</evidence>
<dbReference type="Gene3D" id="3.10.330.20">
    <property type="match status" value="1"/>
</dbReference>
<dbReference type="OrthoDB" id="10254665at2759"/>
<evidence type="ECO:0000256" key="5">
    <source>
        <dbReference type="ARBA" id="ARBA00023242"/>
    </source>
</evidence>
<dbReference type="FunCoup" id="A0A409YG11">
    <property type="interactions" value="465"/>
</dbReference>
<dbReference type="InterPro" id="IPR017423">
    <property type="entry name" value="TRM6"/>
</dbReference>
<protein>
    <recommendedName>
        <fullName evidence="3">tRNA (adenine(58)-N(1))-methyltransferase non-catalytic subunit TRM6</fullName>
    </recommendedName>
    <alternativeName>
        <fullName evidence="6">tRNA(m1A58)-methyltransferase subunit TRM6</fullName>
    </alternativeName>
</protein>
<dbReference type="InParanoid" id="A0A409YG11"/>
<evidence type="ECO:0000256" key="4">
    <source>
        <dbReference type="ARBA" id="ARBA00022694"/>
    </source>
</evidence>
<feature type="region of interest" description="Disordered" evidence="7">
    <location>
        <begin position="413"/>
        <end position="456"/>
    </location>
</feature>
<dbReference type="PANTHER" id="PTHR12945">
    <property type="entry name" value="TRANSLATION INITIATION FACTOR EIF3-RELATED"/>
    <property type="match status" value="1"/>
</dbReference>
<evidence type="ECO:0000256" key="7">
    <source>
        <dbReference type="SAM" id="MobiDB-lite"/>
    </source>
</evidence>
<sequence length="456" mass="51054">MSTFKLTKSAQKARDPGIQVNDLVLVRLPNGEIKSVKITKNSTVSLGKYGSFHSDELVGQPYGLTYEIDGKKKLTQLPPRTLDEVEDTEATNELINDGTFVQPLTVDEIQTLKRSGAHASDIIKMQIEQHANYFLKTEYSKDKYKKRKEAKYSKVFTTIEPTLFNVSEYWFAKDQNRLRDLRIDSLSQVLNLAGIRPGGRYLAVDDASGLLVSGILERMGGEGTLITICSIDSPPAYPVLAQMNFPSPITDVMKTLNWATAEEDYTPIMPPTEYPDDDAKSERHKHRLNKRKAISDLLSKTRDDLFSGEFDALVIVSEHEPYSIIERLSPYLAGSSSVVVHSPYPQIVVDLQARLRQHPEYLSPSVTEAWLRRYQVLPGRTHPMMAMSGSGGFIMHTIKIYDDPNAQYALMQRRAKHKKQKTEEEVSSTSEVPSTSAPATNASTPNPQSSNIEAKS</sequence>
<dbReference type="Proteomes" id="UP000284842">
    <property type="component" value="Unassembled WGS sequence"/>
</dbReference>
<keyword evidence="9" id="KW-1185">Reference proteome</keyword>
<gene>
    <name evidence="8" type="ORF">CVT24_001267</name>
</gene>
<dbReference type="EMBL" id="NHTK01001202">
    <property type="protein sequence ID" value="PPR01928.1"/>
    <property type="molecule type" value="Genomic_DNA"/>
</dbReference>
<dbReference type="GO" id="GO:0031515">
    <property type="term" value="C:tRNA (m1A) methyltransferase complex"/>
    <property type="evidence" value="ECO:0007669"/>
    <property type="project" value="InterPro"/>
</dbReference>
<feature type="compositionally biased region" description="Low complexity" evidence="7">
    <location>
        <begin position="427"/>
        <end position="440"/>
    </location>
</feature>
<comment type="similarity">
    <text evidence="2">Belongs to the TRM6/GCD10 family.</text>
</comment>
<dbReference type="AlphaFoldDB" id="A0A409YG11"/>
<proteinExistence type="inferred from homology"/>
<evidence type="ECO:0000256" key="3">
    <source>
        <dbReference type="ARBA" id="ARBA00021704"/>
    </source>
</evidence>
<dbReference type="GO" id="GO:0030488">
    <property type="term" value="P:tRNA methylation"/>
    <property type="evidence" value="ECO:0007669"/>
    <property type="project" value="InterPro"/>
</dbReference>